<feature type="transmembrane region" description="Helical" evidence="2">
    <location>
        <begin position="53"/>
        <end position="76"/>
    </location>
</feature>
<sequence length="211" mass="21472">MESDDDPEARIRELERPLSQAARASELGVPAQSLYPPPVYGPAQTPGPSARKLLWPFAFLSAAVIAAVAGLILYAAKPTLPHRVPTNSAPTSTGPARSTVVKSPARTAVTPSSTAAPGPTYVPAGSTFSVSGTHKNVAVNCDGCSVNVSGVSNTVDIEGNCDSLTVSGVENAVSVETAEKIGVSGFNNKVTYHSGGPEVSQSGGNNTVEQG</sequence>
<keyword evidence="2" id="KW-1133">Transmembrane helix</keyword>
<dbReference type="EMBL" id="MLIK01000004">
    <property type="protein sequence ID" value="OHU30929.1"/>
    <property type="molecule type" value="Genomic_DNA"/>
</dbReference>
<dbReference type="InterPro" id="IPR021417">
    <property type="entry name" value="DUF3060"/>
</dbReference>
<keyword evidence="2" id="KW-0472">Membrane</keyword>
<feature type="region of interest" description="Disordered" evidence="1">
    <location>
        <begin position="192"/>
        <end position="211"/>
    </location>
</feature>
<name>A0A1S1LAA2_9MYCO</name>
<proteinExistence type="predicted"/>
<evidence type="ECO:0008006" key="5">
    <source>
        <dbReference type="Google" id="ProtNLM"/>
    </source>
</evidence>
<feature type="region of interest" description="Disordered" evidence="1">
    <location>
        <begin position="85"/>
        <end position="116"/>
    </location>
</feature>
<evidence type="ECO:0000256" key="2">
    <source>
        <dbReference type="SAM" id="Phobius"/>
    </source>
</evidence>
<evidence type="ECO:0000313" key="3">
    <source>
        <dbReference type="EMBL" id="OHU30929.1"/>
    </source>
</evidence>
<dbReference type="Pfam" id="PF11259">
    <property type="entry name" value="DUF3060"/>
    <property type="match status" value="1"/>
</dbReference>
<dbReference type="GeneID" id="57166004"/>
<dbReference type="OrthoDB" id="4697236at2"/>
<dbReference type="RefSeq" id="WP_070936259.1">
    <property type="nucleotide sequence ID" value="NZ_MLIK01000004.1"/>
</dbReference>
<reference evidence="3 4" key="1">
    <citation type="submission" date="2016-10" db="EMBL/GenBank/DDBJ databases">
        <title>Evaluation of Human, Veterinary and Environmental Mycobacterium chelonae Isolates by Core Genome Phylogenomic Analysis, Targeted Gene Comparison, and Anti-microbial Susceptibility Patterns: A Tale of Mistaken Identities.</title>
        <authorList>
            <person name="Fogelson S.B."/>
            <person name="Camus A.C."/>
            <person name="Lorenz W."/>
            <person name="Vasireddy R."/>
            <person name="Vasireddy S."/>
            <person name="Smith T."/>
            <person name="Brown-Elliott B.A."/>
            <person name="Wallace R.J.Jr."/>
            <person name="Hasan N.A."/>
            <person name="Reischl U."/>
            <person name="Sanchez S."/>
        </authorList>
    </citation>
    <scope>NUCLEOTIDE SEQUENCE [LARGE SCALE GENOMIC DNA]</scope>
    <source>
        <strain evidence="3 4">1559</strain>
    </source>
</reference>
<dbReference type="STRING" id="948102.BKG76_04265"/>
<keyword evidence="2" id="KW-0812">Transmembrane</keyword>
<gene>
    <name evidence="3" type="ORF">BKG76_04265</name>
</gene>
<evidence type="ECO:0000256" key="1">
    <source>
        <dbReference type="SAM" id="MobiDB-lite"/>
    </source>
</evidence>
<evidence type="ECO:0000313" key="4">
    <source>
        <dbReference type="Proteomes" id="UP000179616"/>
    </source>
</evidence>
<feature type="compositionally biased region" description="Polar residues" evidence="1">
    <location>
        <begin position="85"/>
        <end position="96"/>
    </location>
</feature>
<comment type="caution">
    <text evidence="3">The sequence shown here is derived from an EMBL/GenBank/DDBJ whole genome shotgun (WGS) entry which is preliminary data.</text>
</comment>
<accession>A0A1S1LAA2</accession>
<dbReference type="Proteomes" id="UP000179616">
    <property type="component" value="Unassembled WGS sequence"/>
</dbReference>
<organism evidence="3 4">
    <name type="scientific">Mycobacteroides franklinii</name>
    <dbReference type="NCBI Taxonomy" id="948102"/>
    <lineage>
        <taxon>Bacteria</taxon>
        <taxon>Bacillati</taxon>
        <taxon>Actinomycetota</taxon>
        <taxon>Actinomycetes</taxon>
        <taxon>Mycobacteriales</taxon>
        <taxon>Mycobacteriaceae</taxon>
        <taxon>Mycobacteroides</taxon>
    </lineage>
</organism>
<dbReference type="AlphaFoldDB" id="A0A1S1LAA2"/>
<feature type="compositionally biased region" description="Polar residues" evidence="1">
    <location>
        <begin position="199"/>
        <end position="211"/>
    </location>
</feature>
<protein>
    <recommendedName>
        <fullName evidence="5">DUF3060 domain-containing protein</fullName>
    </recommendedName>
</protein>
<feature type="region of interest" description="Disordered" evidence="1">
    <location>
        <begin position="1"/>
        <end position="23"/>
    </location>
</feature>